<keyword evidence="1" id="KW-1133">Transmembrane helix</keyword>
<evidence type="ECO:0000313" key="2">
    <source>
        <dbReference type="EMBL" id="AQW87117.1"/>
    </source>
</evidence>
<dbReference type="EMBL" id="CP017258">
    <property type="protein sequence ID" value="AQW87117.1"/>
    <property type="molecule type" value="Genomic_DNA"/>
</dbReference>
<feature type="transmembrane region" description="Helical" evidence="1">
    <location>
        <begin position="38"/>
        <end position="61"/>
    </location>
</feature>
<accession>A0A1S6U6N9</accession>
<proteinExistence type="predicted"/>
<dbReference type="Proteomes" id="UP000190868">
    <property type="component" value="Chromosome"/>
</dbReference>
<evidence type="ECO:0000256" key="1">
    <source>
        <dbReference type="SAM" id="Phobius"/>
    </source>
</evidence>
<keyword evidence="3" id="KW-1185">Reference proteome</keyword>
<keyword evidence="1" id="KW-0812">Transmembrane</keyword>
<evidence type="ECO:0000313" key="3">
    <source>
        <dbReference type="Proteomes" id="UP000190868"/>
    </source>
</evidence>
<sequence length="125" mass="14718">MLLFNPCLMNVLSLSYDFTPFIRQQNHDKHGVSSALSYHLMIFAPILILKNIFFILFYFFLTNIVKIIRQIENLNNQITILSAFSFVIRFLTLIRQQKSKSPFLGALLVLRFFYDNKTYKTGAKR</sequence>
<gene>
    <name evidence="2" type="ORF">CPIN18021_0270</name>
</gene>
<reference evidence="3" key="1">
    <citation type="submission" date="2016-09" db="EMBL/GenBank/DDBJ databases">
        <title>Comparative genomics of the Campylobacter concisus group.</title>
        <authorList>
            <person name="Miller W.G."/>
            <person name="Yee E."/>
            <person name="Chapman M.H."/>
            <person name="Huynh S."/>
            <person name="Bono J.L."/>
            <person name="On S.L.W."/>
            <person name="StLeger J."/>
            <person name="Foster G."/>
            <person name="Parker C.T."/>
        </authorList>
    </citation>
    <scope>NUCLEOTIDE SEQUENCE [LARGE SCALE GENOMIC DNA]</scope>
    <source>
        <strain evidence="3">RM18021</strain>
    </source>
</reference>
<dbReference type="RefSeq" id="WP_078424237.1">
    <property type="nucleotide sequence ID" value="NZ_CP017258.1"/>
</dbReference>
<keyword evidence="1" id="KW-0472">Membrane</keyword>
<organism evidence="2 3">
    <name type="scientific">Campylobacter pinnipediorum subsp. caledonicus</name>
    <dbReference type="NCBI Taxonomy" id="1874362"/>
    <lineage>
        <taxon>Bacteria</taxon>
        <taxon>Pseudomonadati</taxon>
        <taxon>Campylobacterota</taxon>
        <taxon>Epsilonproteobacteria</taxon>
        <taxon>Campylobacterales</taxon>
        <taxon>Campylobacteraceae</taxon>
        <taxon>Campylobacter</taxon>
    </lineage>
</organism>
<name>A0A1S6U6N9_9BACT</name>
<protein>
    <submittedName>
        <fullName evidence="2">Uncharacterized protein</fullName>
    </submittedName>
</protein>
<dbReference type="AlphaFoldDB" id="A0A1S6U6N9"/>